<dbReference type="GO" id="GO:0046983">
    <property type="term" value="F:protein dimerization activity"/>
    <property type="evidence" value="ECO:0007669"/>
    <property type="project" value="InterPro"/>
</dbReference>
<keyword evidence="6 11" id="KW-0548">Nucleotidyltransferase</keyword>
<gene>
    <name evidence="11" type="primary">rpoA</name>
    <name evidence="14" type="ORF">PYK22_02152</name>
</gene>
<dbReference type="HAMAP" id="MF_00059">
    <property type="entry name" value="RNApol_bact_RpoA"/>
    <property type="match status" value="1"/>
</dbReference>
<dbReference type="SUPFAM" id="SSF55257">
    <property type="entry name" value="RBP11-like subunits of RNA polymerase"/>
    <property type="match status" value="1"/>
</dbReference>
<dbReference type="InterPro" id="IPR036643">
    <property type="entry name" value="RNApol_insert_sf"/>
</dbReference>
<feature type="domain" description="DNA-directed RNA polymerase RpoA/D/Rpb3-type" evidence="13">
    <location>
        <begin position="27"/>
        <end position="234"/>
    </location>
</feature>
<evidence type="ECO:0000256" key="2">
    <source>
        <dbReference type="ARBA" id="ARBA00012418"/>
    </source>
</evidence>
<comment type="domain">
    <text evidence="11">The N-terminal domain is essential for RNAP assembly and basal transcription, whereas the C-terminal domain is involved in interaction with transcriptional regulators and with upstream promoter elements.</text>
</comment>
<dbReference type="Gene3D" id="1.10.150.20">
    <property type="entry name" value="5' to 3' exonuclease, C-terminal subdomain"/>
    <property type="match status" value="1"/>
</dbReference>
<dbReference type="EMBL" id="CBXV010000007">
    <property type="protein sequence ID" value="CDM66140.1"/>
    <property type="molecule type" value="Genomic_DNA"/>
</dbReference>
<dbReference type="InterPro" id="IPR011263">
    <property type="entry name" value="DNA-dir_RNA_pol_RpoA/D/Rpb3"/>
</dbReference>
<dbReference type="GO" id="GO:0000428">
    <property type="term" value="C:DNA-directed RNA polymerase complex"/>
    <property type="evidence" value="ECO:0007669"/>
    <property type="project" value="UniProtKB-KW"/>
</dbReference>
<dbReference type="InterPro" id="IPR036603">
    <property type="entry name" value="RBP11-like"/>
</dbReference>
<dbReference type="SUPFAM" id="SSF47789">
    <property type="entry name" value="C-terminal domain of RNA polymerase alpha subunit"/>
    <property type="match status" value="1"/>
</dbReference>
<dbReference type="Pfam" id="PF01193">
    <property type="entry name" value="RNA_pol_L"/>
    <property type="match status" value="1"/>
</dbReference>
<feature type="region of interest" description="Alpha N-terminal domain (alpha-NTD)" evidence="11">
    <location>
        <begin position="1"/>
        <end position="235"/>
    </location>
</feature>
<dbReference type="Pfam" id="PF03118">
    <property type="entry name" value="RNA_pol_A_CTD"/>
    <property type="match status" value="1"/>
</dbReference>
<evidence type="ECO:0000256" key="6">
    <source>
        <dbReference type="ARBA" id="ARBA00022695"/>
    </source>
</evidence>
<reference evidence="14 15" key="2">
    <citation type="submission" date="2015-01" db="EMBL/GenBank/DDBJ databases">
        <title>Complete genome sequence of Pyrinomonas methylaliphatogenes type strain K22T.</title>
        <authorList>
            <person name="Lee K.C.Y."/>
            <person name="Power J.F."/>
            <person name="Dunfield P.F."/>
            <person name="Morgan X.C."/>
            <person name="Huttenhower C."/>
            <person name="Stott M.B."/>
        </authorList>
    </citation>
    <scope>NUCLEOTIDE SEQUENCE [LARGE SCALE GENOMIC DNA]</scope>
    <source>
        <strain evidence="14 15">K22</strain>
    </source>
</reference>
<keyword evidence="7 11" id="KW-0804">Transcription</keyword>
<dbReference type="GO" id="GO:0005737">
    <property type="term" value="C:cytoplasm"/>
    <property type="evidence" value="ECO:0007669"/>
    <property type="project" value="UniProtKB-ARBA"/>
</dbReference>
<dbReference type="SMART" id="SM00662">
    <property type="entry name" value="RPOLD"/>
    <property type="match status" value="1"/>
</dbReference>
<evidence type="ECO:0000256" key="5">
    <source>
        <dbReference type="ARBA" id="ARBA00022679"/>
    </source>
</evidence>
<keyword evidence="4 11" id="KW-0240">DNA-directed RNA polymerase</keyword>
<feature type="region of interest" description="Alpha C-terminal domain (alpha-CTD)" evidence="11">
    <location>
        <begin position="253"/>
        <end position="347"/>
    </location>
</feature>
<dbReference type="Pfam" id="PF01000">
    <property type="entry name" value="RNA_pol_A_bac"/>
    <property type="match status" value="1"/>
</dbReference>
<dbReference type="Gene3D" id="2.170.120.12">
    <property type="entry name" value="DNA-directed RNA polymerase, insert domain"/>
    <property type="match status" value="1"/>
</dbReference>
<dbReference type="NCBIfam" id="NF003519">
    <property type="entry name" value="PRK05182.2-5"/>
    <property type="match status" value="1"/>
</dbReference>
<dbReference type="Proteomes" id="UP000031518">
    <property type="component" value="Unassembled WGS sequence"/>
</dbReference>
<evidence type="ECO:0000256" key="10">
    <source>
        <dbReference type="ARBA" id="ARBA00048552"/>
    </source>
</evidence>
<dbReference type="GO" id="GO:0003899">
    <property type="term" value="F:DNA-directed RNA polymerase activity"/>
    <property type="evidence" value="ECO:0007669"/>
    <property type="project" value="UniProtKB-UniRule"/>
</dbReference>
<evidence type="ECO:0000256" key="3">
    <source>
        <dbReference type="ARBA" id="ARBA00015972"/>
    </source>
</evidence>
<dbReference type="FunFam" id="1.10.150.20:FF:000001">
    <property type="entry name" value="DNA-directed RNA polymerase subunit alpha"/>
    <property type="match status" value="1"/>
</dbReference>
<comment type="subunit">
    <text evidence="11">Homodimer. The RNAP catalytic core consists of 2 alpha, 1 beta, 1 beta' and 1 omega subunit. When a sigma factor is associated with the core the holoenzyme is formed, which can initiate transcription.</text>
</comment>
<keyword evidence="5 11" id="KW-0808">Transferase</keyword>
<comment type="function">
    <text evidence="11">DNA-dependent RNA polymerase catalyzes the transcription of DNA into RNA using the four ribonucleoside triphosphates as substrates.</text>
</comment>
<evidence type="ECO:0000256" key="8">
    <source>
        <dbReference type="ARBA" id="ARBA00032524"/>
    </source>
</evidence>
<evidence type="ECO:0000256" key="9">
    <source>
        <dbReference type="ARBA" id="ARBA00033070"/>
    </source>
</evidence>
<dbReference type="OrthoDB" id="9805706at2"/>
<evidence type="ECO:0000256" key="7">
    <source>
        <dbReference type="ARBA" id="ARBA00023163"/>
    </source>
</evidence>
<name>A0A0B6X1A3_9BACT</name>
<evidence type="ECO:0000256" key="1">
    <source>
        <dbReference type="ARBA" id="ARBA00007123"/>
    </source>
</evidence>
<evidence type="ECO:0000256" key="12">
    <source>
        <dbReference type="SAM" id="MobiDB-lite"/>
    </source>
</evidence>
<dbReference type="RefSeq" id="WP_041977065.1">
    <property type="nucleotide sequence ID" value="NZ_CBXV010000007.1"/>
</dbReference>
<evidence type="ECO:0000256" key="4">
    <source>
        <dbReference type="ARBA" id="ARBA00022478"/>
    </source>
</evidence>
<dbReference type="STRING" id="454194.PYK22_02152"/>
<dbReference type="AlphaFoldDB" id="A0A0B6X1A3"/>
<keyword evidence="15" id="KW-1185">Reference proteome</keyword>
<dbReference type="NCBIfam" id="TIGR02027">
    <property type="entry name" value="rpoA"/>
    <property type="match status" value="1"/>
</dbReference>
<feature type="region of interest" description="Disordered" evidence="12">
    <location>
        <begin position="321"/>
        <end position="347"/>
    </location>
</feature>
<organism evidence="14 15">
    <name type="scientific">Pyrinomonas methylaliphatogenes</name>
    <dbReference type="NCBI Taxonomy" id="454194"/>
    <lineage>
        <taxon>Bacteria</taxon>
        <taxon>Pseudomonadati</taxon>
        <taxon>Acidobacteriota</taxon>
        <taxon>Blastocatellia</taxon>
        <taxon>Blastocatellales</taxon>
        <taxon>Pyrinomonadaceae</taxon>
        <taxon>Pyrinomonas</taxon>
    </lineage>
</organism>
<reference evidence="14 15" key="1">
    <citation type="submission" date="2013-12" db="EMBL/GenBank/DDBJ databases">
        <authorList>
            <person name="Stott M."/>
        </authorList>
    </citation>
    <scope>NUCLEOTIDE SEQUENCE [LARGE SCALE GENOMIC DNA]</scope>
    <source>
        <strain evidence="14 15">K22</strain>
    </source>
</reference>
<comment type="catalytic activity">
    <reaction evidence="10 11">
        <text>RNA(n) + a ribonucleoside 5'-triphosphate = RNA(n+1) + diphosphate</text>
        <dbReference type="Rhea" id="RHEA:21248"/>
        <dbReference type="Rhea" id="RHEA-COMP:14527"/>
        <dbReference type="Rhea" id="RHEA-COMP:17342"/>
        <dbReference type="ChEBI" id="CHEBI:33019"/>
        <dbReference type="ChEBI" id="CHEBI:61557"/>
        <dbReference type="ChEBI" id="CHEBI:140395"/>
        <dbReference type="EC" id="2.7.7.6"/>
    </reaction>
</comment>
<dbReference type="Gene3D" id="3.30.1360.10">
    <property type="entry name" value="RNA polymerase, RBP11-like subunit"/>
    <property type="match status" value="1"/>
</dbReference>
<dbReference type="GO" id="GO:0003677">
    <property type="term" value="F:DNA binding"/>
    <property type="evidence" value="ECO:0007669"/>
    <property type="project" value="UniProtKB-UniRule"/>
</dbReference>
<dbReference type="CDD" id="cd06928">
    <property type="entry name" value="RNAP_alpha_NTD"/>
    <property type="match status" value="1"/>
</dbReference>
<dbReference type="NCBIfam" id="NF003513">
    <property type="entry name" value="PRK05182.1-2"/>
    <property type="match status" value="1"/>
</dbReference>
<comment type="similarity">
    <text evidence="1 11">Belongs to the RNA polymerase alpha chain family.</text>
</comment>
<dbReference type="SUPFAM" id="SSF56553">
    <property type="entry name" value="Insert subdomain of RNA polymerase alpha subunit"/>
    <property type="match status" value="1"/>
</dbReference>
<dbReference type="GO" id="GO:0006351">
    <property type="term" value="P:DNA-templated transcription"/>
    <property type="evidence" value="ECO:0007669"/>
    <property type="project" value="UniProtKB-UniRule"/>
</dbReference>
<evidence type="ECO:0000313" key="15">
    <source>
        <dbReference type="Proteomes" id="UP000031518"/>
    </source>
</evidence>
<dbReference type="FunFam" id="2.170.120.12:FF:000001">
    <property type="entry name" value="DNA-directed RNA polymerase subunit alpha"/>
    <property type="match status" value="1"/>
</dbReference>
<dbReference type="InterPro" id="IPR011262">
    <property type="entry name" value="DNA-dir_RNA_pol_insert"/>
</dbReference>
<accession>A0A0B6X1A3</accession>
<sequence>MDQNNLWTGFQMPRRLVVDTETLTERYGRFWAQPFERGFGTTIGNSLRRALLSSIEGAAITAVKIEGVEHEFSPIRGVVEDATDVILNLKQIPFKLHTNEPKTLFISKKGPCEVTSGDIQADSDVEILDPNIYIATISEGGSLNIEMRLKRGRGYVPADRNYDEDLSLGYIPIDSVHTPVKKVNYTVEAARLGQNTEYDKLTLEVWTDGSVRPEDAIGLAAKLIKDHMNIFINFEEDADDYAYTNVERPPLPRNDILDRSVDDLELSVRSYNCLKNANIRTIRDLVQRTEEEMLSTKNFGKKSLQEIKQILHSMGLDFGMEFDEQGNPIPGRRRGKASGDEEEGDEE</sequence>
<proteinExistence type="inferred from homology"/>
<evidence type="ECO:0000259" key="13">
    <source>
        <dbReference type="SMART" id="SM00662"/>
    </source>
</evidence>
<protein>
    <recommendedName>
        <fullName evidence="3 11">DNA-directed RNA polymerase subunit alpha</fullName>
        <shortName evidence="11">RNAP subunit alpha</shortName>
        <ecNumber evidence="2 11">2.7.7.6</ecNumber>
    </recommendedName>
    <alternativeName>
        <fullName evidence="9 11">RNA polymerase subunit alpha</fullName>
    </alternativeName>
    <alternativeName>
        <fullName evidence="8 11">Transcriptase subunit alpha</fullName>
    </alternativeName>
</protein>
<dbReference type="InterPro" id="IPR011260">
    <property type="entry name" value="RNAP_asu_C"/>
</dbReference>
<dbReference type="InterPro" id="IPR011773">
    <property type="entry name" value="DNA-dir_RpoA"/>
</dbReference>
<evidence type="ECO:0000313" key="14">
    <source>
        <dbReference type="EMBL" id="CDM66140.1"/>
    </source>
</evidence>
<evidence type="ECO:0000256" key="11">
    <source>
        <dbReference type="HAMAP-Rule" id="MF_00059"/>
    </source>
</evidence>
<dbReference type="EC" id="2.7.7.6" evidence="2 11"/>